<dbReference type="eggNOG" id="KOG1577">
    <property type="taxonomic scope" value="Eukaryota"/>
</dbReference>
<dbReference type="InterPro" id="IPR023210">
    <property type="entry name" value="NADP_OxRdtase_dom"/>
</dbReference>
<dbReference type="CDD" id="cd19124">
    <property type="entry name" value="AKR_AKR4A_4B"/>
    <property type="match status" value="1"/>
</dbReference>
<dbReference type="PANTHER" id="PTHR11732">
    <property type="entry name" value="ALDO/KETO REDUCTASE"/>
    <property type="match status" value="1"/>
</dbReference>
<dbReference type="GO" id="GO:0033707">
    <property type="term" value="F:3''-deamino-3''-oxonicotianamine reductase activity"/>
    <property type="evidence" value="ECO:0007669"/>
    <property type="project" value="UniProtKB-ARBA"/>
</dbReference>
<evidence type="ECO:0000256" key="2">
    <source>
        <dbReference type="ARBA" id="ARBA00022857"/>
    </source>
</evidence>
<evidence type="ECO:0000313" key="5">
    <source>
        <dbReference type="EnsemblPlants" id="OMERI10G00650.3"/>
    </source>
</evidence>
<keyword evidence="2" id="KW-0521">NADP</keyword>
<keyword evidence="3" id="KW-0560">Oxidoreductase</keyword>
<evidence type="ECO:0000256" key="3">
    <source>
        <dbReference type="ARBA" id="ARBA00023002"/>
    </source>
</evidence>
<accession>A0A0E0EVB4</accession>
<dbReference type="Gramene" id="OMERI10G00650.3">
    <property type="protein sequence ID" value="OMERI10G00650.3"/>
    <property type="gene ID" value="OMERI10G00650"/>
</dbReference>
<dbReference type="AlphaFoldDB" id="A0A0E0EVB4"/>
<dbReference type="InterPro" id="IPR018170">
    <property type="entry name" value="Aldo/ket_reductase_CS"/>
</dbReference>
<proteinExistence type="inferred from homology"/>
<organism evidence="5">
    <name type="scientific">Oryza meridionalis</name>
    <dbReference type="NCBI Taxonomy" id="40149"/>
    <lineage>
        <taxon>Eukaryota</taxon>
        <taxon>Viridiplantae</taxon>
        <taxon>Streptophyta</taxon>
        <taxon>Embryophyta</taxon>
        <taxon>Tracheophyta</taxon>
        <taxon>Spermatophyta</taxon>
        <taxon>Magnoliopsida</taxon>
        <taxon>Liliopsida</taxon>
        <taxon>Poales</taxon>
        <taxon>Poaceae</taxon>
        <taxon>BOP clade</taxon>
        <taxon>Oryzoideae</taxon>
        <taxon>Oryzeae</taxon>
        <taxon>Oryzinae</taxon>
        <taxon>Oryza</taxon>
    </lineage>
</organism>
<dbReference type="PRINTS" id="PR00069">
    <property type="entry name" value="ALDKETRDTASE"/>
</dbReference>
<feature type="domain" description="NADP-dependent oxidoreductase" evidence="4">
    <location>
        <begin position="30"/>
        <end position="291"/>
    </location>
</feature>
<evidence type="ECO:0000313" key="6">
    <source>
        <dbReference type="Proteomes" id="UP000008021"/>
    </source>
</evidence>
<dbReference type="GO" id="GO:1990641">
    <property type="term" value="P:response to iron ion starvation"/>
    <property type="evidence" value="ECO:0007669"/>
    <property type="project" value="UniProtKB-ARBA"/>
</dbReference>
<protein>
    <recommendedName>
        <fullName evidence="4">NADP-dependent oxidoreductase domain-containing protein</fullName>
    </recommendedName>
</protein>
<sequence length="347" mass="38364">MAGGGVGASAAAAATIPEAALRSGKPMPLVGMGTASFPLDAPQLPATVRDAVLRAIDAGYRHFDTAAAYGTEAPLGEAVLEAVRAGMVASQDDLYITSKLWISDTHPGRVLPALRRTLRNLQMVYIDLYLIHWPIRLRVEQETPSPVYDNDFVMMDMEGVWKDMEECQRLGLTKAIGVSNFTCKKLNTLLSFATIPPAANQVEINPYCRQNKLREFCKEKEIQLCAYSPLGASGTIWGSNAVLDCPVLKHIAVQKGKTVAQVCLRWLHEQGDCIIVKSFNERRMRENLEIFGALPEFRGNRDFYVHESGPYKTTDEFWDGEITGPQLKNLLMGCSRAMNCVIGPIYH</sequence>
<dbReference type="InterPro" id="IPR020471">
    <property type="entry name" value="AKR"/>
</dbReference>
<keyword evidence="6" id="KW-1185">Reference proteome</keyword>
<dbReference type="HOGENOM" id="CLU_023205_0_0_1"/>
<dbReference type="InterPro" id="IPR036812">
    <property type="entry name" value="NAD(P)_OxRdtase_dom_sf"/>
</dbReference>
<dbReference type="Gene3D" id="3.20.20.100">
    <property type="entry name" value="NADP-dependent oxidoreductase domain"/>
    <property type="match status" value="1"/>
</dbReference>
<dbReference type="EnsemblPlants" id="OMERI10G00650.3">
    <property type="protein sequence ID" value="OMERI10G00650.3"/>
    <property type="gene ID" value="OMERI10G00650"/>
</dbReference>
<comment type="similarity">
    <text evidence="1">Belongs to the aldo/keto reductase family.</text>
</comment>
<dbReference type="PROSITE" id="PS00063">
    <property type="entry name" value="ALDOKETO_REDUCTASE_3"/>
    <property type="match status" value="1"/>
</dbReference>
<evidence type="ECO:0000256" key="1">
    <source>
        <dbReference type="ARBA" id="ARBA00007905"/>
    </source>
</evidence>
<dbReference type="PROSITE" id="PS00798">
    <property type="entry name" value="ALDOKETO_REDUCTASE_1"/>
    <property type="match status" value="1"/>
</dbReference>
<name>A0A0E0EVB4_9ORYZ</name>
<evidence type="ECO:0000259" key="4">
    <source>
        <dbReference type="Pfam" id="PF00248"/>
    </source>
</evidence>
<dbReference type="SUPFAM" id="SSF51430">
    <property type="entry name" value="NAD(P)-linked oxidoreductase"/>
    <property type="match status" value="1"/>
</dbReference>
<dbReference type="Pfam" id="PF00248">
    <property type="entry name" value="Aldo_ket_red"/>
    <property type="match status" value="1"/>
</dbReference>
<dbReference type="FunFam" id="3.20.20.100:FF:000014">
    <property type="entry name" value="NAD(P)-linked oxidoreductase superfamily protein"/>
    <property type="match status" value="1"/>
</dbReference>
<dbReference type="Proteomes" id="UP000008021">
    <property type="component" value="Chromosome 10"/>
</dbReference>
<reference evidence="5" key="2">
    <citation type="submission" date="2018-05" db="EMBL/GenBank/DDBJ databases">
        <title>OmerRS3 (Oryza meridionalis Reference Sequence Version 3).</title>
        <authorList>
            <person name="Zhang J."/>
            <person name="Kudrna D."/>
            <person name="Lee S."/>
            <person name="Talag J."/>
            <person name="Welchert J."/>
            <person name="Wing R.A."/>
        </authorList>
    </citation>
    <scope>NUCLEOTIDE SEQUENCE [LARGE SCALE GENOMIC DNA]</scope>
    <source>
        <strain evidence="5">cv. OR44</strain>
    </source>
</reference>
<dbReference type="InterPro" id="IPR044497">
    <property type="entry name" value="AKR4A/B"/>
</dbReference>
<reference evidence="5" key="1">
    <citation type="submission" date="2015-04" db="UniProtKB">
        <authorList>
            <consortium name="EnsemblPlants"/>
        </authorList>
    </citation>
    <scope>IDENTIFICATION</scope>
</reference>
<dbReference type="GO" id="GO:0019290">
    <property type="term" value="P:siderophore biosynthetic process"/>
    <property type="evidence" value="ECO:0007669"/>
    <property type="project" value="UniProtKB-ARBA"/>
</dbReference>
<dbReference type="PROSITE" id="PS00062">
    <property type="entry name" value="ALDOKETO_REDUCTASE_2"/>
    <property type="match status" value="1"/>
</dbReference>